<proteinExistence type="inferred from homology"/>
<dbReference type="GO" id="GO:0030170">
    <property type="term" value="F:pyridoxal phosphate binding"/>
    <property type="evidence" value="ECO:0007669"/>
    <property type="project" value="InterPro"/>
</dbReference>
<evidence type="ECO:0000256" key="4">
    <source>
        <dbReference type="ARBA" id="ARBA00022679"/>
    </source>
</evidence>
<evidence type="ECO:0000256" key="7">
    <source>
        <dbReference type="SAM" id="MobiDB-lite"/>
    </source>
</evidence>
<dbReference type="RefSeq" id="XP_052946907.1">
    <property type="nucleotide sequence ID" value="XM_053087089.1"/>
</dbReference>
<dbReference type="PROSITE" id="PS00600">
    <property type="entry name" value="AA_TRANSFER_CLASS_3"/>
    <property type="match status" value="1"/>
</dbReference>
<dbReference type="GO" id="GO:0008483">
    <property type="term" value="F:transaminase activity"/>
    <property type="evidence" value="ECO:0007669"/>
    <property type="project" value="UniProtKB-KW"/>
</dbReference>
<accession>A0AA38HBN7</accession>
<dbReference type="AlphaFoldDB" id="A0AA38HBN7"/>
<comment type="caution">
    <text evidence="8">The sequence shown here is derived from an EMBL/GenBank/DDBJ whole genome shotgun (WGS) entry which is preliminary data.</text>
</comment>
<dbReference type="GeneID" id="77726290"/>
<dbReference type="SUPFAM" id="SSF53383">
    <property type="entry name" value="PLP-dependent transferases"/>
    <property type="match status" value="1"/>
</dbReference>
<keyword evidence="3 8" id="KW-0032">Aminotransferase</keyword>
<gene>
    <name evidence="8" type="ORF">MKK02DRAFT_25779</name>
</gene>
<dbReference type="InterPro" id="IPR015424">
    <property type="entry name" value="PyrdxlP-dep_Trfase"/>
</dbReference>
<comment type="similarity">
    <text evidence="2 6">Belongs to the class-III pyridoxal-phosphate-dependent aminotransferase family.</text>
</comment>
<dbReference type="Pfam" id="PF00202">
    <property type="entry name" value="Aminotran_3"/>
    <property type="match status" value="1"/>
</dbReference>
<keyword evidence="4" id="KW-0808">Transferase</keyword>
<dbReference type="InterPro" id="IPR005814">
    <property type="entry name" value="Aminotrans_3"/>
</dbReference>
<evidence type="ECO:0000313" key="8">
    <source>
        <dbReference type="EMBL" id="KAI9637130.1"/>
    </source>
</evidence>
<dbReference type="Proteomes" id="UP001164286">
    <property type="component" value="Unassembled WGS sequence"/>
</dbReference>
<dbReference type="InterPro" id="IPR015422">
    <property type="entry name" value="PyrdxlP-dep_Trfase_small"/>
</dbReference>
<reference evidence="8" key="1">
    <citation type="journal article" date="2022" name="G3 (Bethesda)">
        <title>High quality genome of the basidiomycete yeast Dioszegia hungarica PDD-24b-2 isolated from cloud water.</title>
        <authorList>
            <person name="Jarrige D."/>
            <person name="Haridas S."/>
            <person name="Bleykasten-Grosshans C."/>
            <person name="Joly M."/>
            <person name="Nadalig T."/>
            <person name="Sancelme M."/>
            <person name="Vuilleumier S."/>
            <person name="Grigoriev I.V."/>
            <person name="Amato P."/>
            <person name="Bringel F."/>
        </authorList>
    </citation>
    <scope>NUCLEOTIDE SEQUENCE</scope>
    <source>
        <strain evidence="8">PDD-24b-2</strain>
    </source>
</reference>
<evidence type="ECO:0000256" key="1">
    <source>
        <dbReference type="ARBA" id="ARBA00001933"/>
    </source>
</evidence>
<dbReference type="GO" id="GO:0042802">
    <property type="term" value="F:identical protein binding"/>
    <property type="evidence" value="ECO:0007669"/>
    <property type="project" value="TreeGrafter"/>
</dbReference>
<dbReference type="PANTHER" id="PTHR11986:SF79">
    <property type="entry name" value="ACETYLORNITHINE AMINOTRANSFERASE, MITOCHONDRIAL"/>
    <property type="match status" value="1"/>
</dbReference>
<organism evidence="8 9">
    <name type="scientific">Dioszegia hungarica</name>
    <dbReference type="NCBI Taxonomy" id="4972"/>
    <lineage>
        <taxon>Eukaryota</taxon>
        <taxon>Fungi</taxon>
        <taxon>Dikarya</taxon>
        <taxon>Basidiomycota</taxon>
        <taxon>Agaricomycotina</taxon>
        <taxon>Tremellomycetes</taxon>
        <taxon>Tremellales</taxon>
        <taxon>Bulleribasidiaceae</taxon>
        <taxon>Dioszegia</taxon>
    </lineage>
</organism>
<dbReference type="InterPro" id="IPR050103">
    <property type="entry name" value="Class-III_PLP-dep_AT"/>
</dbReference>
<comment type="cofactor">
    <cofactor evidence="1">
        <name>pyridoxal 5'-phosphate</name>
        <dbReference type="ChEBI" id="CHEBI:597326"/>
    </cofactor>
</comment>
<evidence type="ECO:0000256" key="3">
    <source>
        <dbReference type="ARBA" id="ARBA00022576"/>
    </source>
</evidence>
<dbReference type="Gene3D" id="3.40.640.10">
    <property type="entry name" value="Type I PLP-dependent aspartate aminotransferase-like (Major domain)"/>
    <property type="match status" value="1"/>
</dbReference>
<sequence>MPSLTTAPDAHIRLLPAAKQGLPITTTTQGLQEIAHNHITKGLGRLRDHVFKEGKGLRVLTTDGRKLLDFTSGIGVTSLGHAHPDVTEAIIAQAQSIIHIQCAIALSEPYVQLVESLLTMMPDPSLDSFFFWNSGSEAVEAAIKVARASTKRNNIVVMQGGYHGRTSGAAALTRSKTSFFKGTGPLMPCVYTTAFPYWHPMGVPKETSEEELVRQANLSIDNLLQQQSAPEDTAAIFVEPVIGEGGYVPAPKAFLQHLRKVCDKHGILLLMLDEIQTGFGRTGKMFAIEHSGVKPDLIIYAKGFANGMPISGIVTRKEIMDSMPPGSLGGTYSGNVVACAAALATTTYMRTHDILGNVNERSEQIFAGLRAIQADTANGGWMIEEVRGKGLMVAMEFKDPNSTLTSSHSKGPNVTLPPNLNKLVQDACMDRGLLTLTTSIYPVLRMIPALILSEADVEEMLSTMREAVKEVARQVEGKGEPEQTGEVVGAAHGGAEGD</sequence>
<name>A0AA38HBN7_9TREE</name>
<dbReference type="CDD" id="cd00610">
    <property type="entry name" value="OAT_like"/>
    <property type="match status" value="1"/>
</dbReference>
<keyword evidence="9" id="KW-1185">Reference proteome</keyword>
<keyword evidence="5 6" id="KW-0663">Pyridoxal phosphate</keyword>
<dbReference type="Gene3D" id="3.90.1150.10">
    <property type="entry name" value="Aspartate Aminotransferase, domain 1"/>
    <property type="match status" value="1"/>
</dbReference>
<protein>
    <submittedName>
        <fullName evidence="8">Ornithine-oxo-acid aminotransferase</fullName>
    </submittedName>
</protein>
<feature type="region of interest" description="Disordered" evidence="7">
    <location>
        <begin position="475"/>
        <end position="498"/>
    </location>
</feature>
<evidence type="ECO:0000256" key="5">
    <source>
        <dbReference type="ARBA" id="ARBA00022898"/>
    </source>
</evidence>
<dbReference type="EMBL" id="JAKWFO010000005">
    <property type="protein sequence ID" value="KAI9637130.1"/>
    <property type="molecule type" value="Genomic_DNA"/>
</dbReference>
<dbReference type="PANTHER" id="PTHR11986">
    <property type="entry name" value="AMINOTRANSFERASE CLASS III"/>
    <property type="match status" value="1"/>
</dbReference>
<dbReference type="InterPro" id="IPR015421">
    <property type="entry name" value="PyrdxlP-dep_Trfase_major"/>
</dbReference>
<dbReference type="InterPro" id="IPR049704">
    <property type="entry name" value="Aminotrans_3_PPA_site"/>
</dbReference>
<evidence type="ECO:0000313" key="9">
    <source>
        <dbReference type="Proteomes" id="UP001164286"/>
    </source>
</evidence>
<evidence type="ECO:0000256" key="6">
    <source>
        <dbReference type="RuleBase" id="RU003560"/>
    </source>
</evidence>
<dbReference type="FunFam" id="3.40.640.10:FF:000013">
    <property type="entry name" value="4-aminobutyrate aminotransferase"/>
    <property type="match status" value="1"/>
</dbReference>
<evidence type="ECO:0000256" key="2">
    <source>
        <dbReference type="ARBA" id="ARBA00008954"/>
    </source>
</evidence>